<reference evidence="1" key="1">
    <citation type="journal article" date="2014" name="Front. Microbiol.">
        <title>High frequency of phylogenetically diverse reductive dehalogenase-homologous genes in deep subseafloor sedimentary metagenomes.</title>
        <authorList>
            <person name="Kawai M."/>
            <person name="Futagami T."/>
            <person name="Toyoda A."/>
            <person name="Takaki Y."/>
            <person name="Nishi S."/>
            <person name="Hori S."/>
            <person name="Arai W."/>
            <person name="Tsubouchi T."/>
            <person name="Morono Y."/>
            <person name="Uchiyama I."/>
            <person name="Ito T."/>
            <person name="Fujiyama A."/>
            <person name="Inagaki F."/>
            <person name="Takami H."/>
        </authorList>
    </citation>
    <scope>NUCLEOTIDE SEQUENCE</scope>
    <source>
        <strain evidence="1">Expedition CK06-06</strain>
    </source>
</reference>
<protein>
    <submittedName>
        <fullName evidence="1">Uncharacterized protein</fullName>
    </submittedName>
</protein>
<dbReference type="EMBL" id="BARV01023516">
    <property type="protein sequence ID" value="GAI37637.1"/>
    <property type="molecule type" value="Genomic_DNA"/>
</dbReference>
<sequence>MILSEMVLRKNQQFIKQSMPFLTFLSSLFGRIKSKPVFGYNPDGLKKNEVEELQQLEQDGYLNFDSIKVAETFPLTPALLLGMLITYSLKGSFLEII</sequence>
<organism evidence="1">
    <name type="scientific">marine sediment metagenome</name>
    <dbReference type="NCBI Taxonomy" id="412755"/>
    <lineage>
        <taxon>unclassified sequences</taxon>
        <taxon>metagenomes</taxon>
        <taxon>ecological metagenomes</taxon>
    </lineage>
</organism>
<comment type="caution">
    <text evidence="1">The sequence shown here is derived from an EMBL/GenBank/DDBJ whole genome shotgun (WGS) entry which is preliminary data.</text>
</comment>
<dbReference type="AlphaFoldDB" id="X1N0U2"/>
<proteinExistence type="predicted"/>
<name>X1N0U2_9ZZZZ</name>
<gene>
    <name evidence="1" type="ORF">S06H3_38566</name>
</gene>
<evidence type="ECO:0000313" key="1">
    <source>
        <dbReference type="EMBL" id="GAI37637.1"/>
    </source>
</evidence>
<accession>X1N0U2</accession>